<dbReference type="InterPro" id="IPR020210">
    <property type="entry name" value="Uncharacterised_YpbF_TM"/>
</dbReference>
<keyword evidence="1" id="KW-0812">Transmembrane</keyword>
<dbReference type="EMBL" id="JARTLI010000013">
    <property type="protein sequence ID" value="MED5052032.1"/>
    <property type="molecule type" value="Genomic_DNA"/>
</dbReference>
<reference evidence="3 5" key="2">
    <citation type="submission" date="2023-03" db="EMBL/GenBank/DDBJ databases">
        <title>Bacillus Genome Sequencing.</title>
        <authorList>
            <person name="Dunlap C."/>
        </authorList>
    </citation>
    <scope>NUCLEOTIDE SEQUENCE [LARGE SCALE GENOMIC DNA]</scope>
    <source>
        <strain evidence="3 5">NRS-38</strain>
    </source>
</reference>
<organism evidence="3 5">
    <name type="scientific">Anoxybacteroides rupiense</name>
    <dbReference type="NCBI Taxonomy" id="311460"/>
    <lineage>
        <taxon>Bacteria</taxon>
        <taxon>Bacillati</taxon>
        <taxon>Bacillota</taxon>
        <taxon>Bacilli</taxon>
        <taxon>Bacillales</taxon>
        <taxon>Anoxybacillaceae</taxon>
        <taxon>Anoxybacteroides</taxon>
    </lineage>
</organism>
<evidence type="ECO:0000313" key="4">
    <source>
        <dbReference type="Proteomes" id="UP001213979"/>
    </source>
</evidence>
<keyword evidence="1" id="KW-0472">Membrane</keyword>
<protein>
    <submittedName>
        <fullName evidence="3">DUF2663 family protein</fullName>
    </submittedName>
</protein>
<proteinExistence type="predicted"/>
<keyword evidence="1" id="KW-1133">Transmembrane helix</keyword>
<dbReference type="Proteomes" id="UP001339962">
    <property type="component" value="Unassembled WGS sequence"/>
</dbReference>
<name>A0ABD5IUP3_9BACL</name>
<keyword evidence="4" id="KW-1185">Reference proteome</keyword>
<accession>A0ABD5IUP3</accession>
<dbReference type="AlphaFoldDB" id="A0ABD5IUP3"/>
<gene>
    <name evidence="3" type="ORF">P9850_09230</name>
    <name evidence="2" type="ORF">PNH38_00750</name>
</gene>
<comment type="caution">
    <text evidence="3">The sequence shown here is derived from an EMBL/GenBank/DDBJ whole genome shotgun (WGS) entry which is preliminary data.</text>
</comment>
<evidence type="ECO:0000313" key="3">
    <source>
        <dbReference type="EMBL" id="MED5052032.1"/>
    </source>
</evidence>
<feature type="transmembrane region" description="Helical" evidence="1">
    <location>
        <begin position="77"/>
        <end position="93"/>
    </location>
</feature>
<evidence type="ECO:0000313" key="5">
    <source>
        <dbReference type="Proteomes" id="UP001339962"/>
    </source>
</evidence>
<dbReference type="EMBL" id="JAQOTG010000001">
    <property type="protein sequence ID" value="MDE8562405.1"/>
    <property type="molecule type" value="Genomic_DNA"/>
</dbReference>
<evidence type="ECO:0000313" key="2">
    <source>
        <dbReference type="EMBL" id="MDE8562405.1"/>
    </source>
</evidence>
<sequence length="148" mass="17935">MDEWLSGLKDEVTKQMLLGVIEKKEKWEKFKQKVKMLQIVTSIGFILFFIYIIWEIAPLGGTVANVMTQFFGKVEHLYALLLLFTLYWAISFYKNKCEKAEEEFHLLRCEIIQKSAELWKNEEEWKERHKWFEMMKAKYDINLFYENS</sequence>
<evidence type="ECO:0000256" key="1">
    <source>
        <dbReference type="SAM" id="Phobius"/>
    </source>
</evidence>
<dbReference type="Proteomes" id="UP001213979">
    <property type="component" value="Unassembled WGS sequence"/>
</dbReference>
<feature type="transmembrane region" description="Helical" evidence="1">
    <location>
        <begin position="36"/>
        <end position="57"/>
    </location>
</feature>
<dbReference type="Pfam" id="PF10864">
    <property type="entry name" value="DUF2663"/>
    <property type="match status" value="1"/>
</dbReference>
<reference evidence="2 4" key="1">
    <citation type="submission" date="2023-01" db="EMBL/GenBank/DDBJ databases">
        <title>Genome-based reclassification of Anoxybacillus geothermalis as a later heterotypic synonym of Anoxybacillus rupiensis.</title>
        <authorList>
            <person name="Inan Bektas K."/>
            <person name="Canakci S."/>
            <person name="Belduz A.A."/>
            <person name="Guler H.H."/>
        </authorList>
    </citation>
    <scope>NUCLEOTIDE SEQUENCE [LARGE SCALE GENOMIC DNA]</scope>
    <source>
        <strain evidence="2 4">DSM 17127</strain>
    </source>
</reference>